<sequence>MFEKTCHLLALLQVKASVVVIELWLPASASYVHDQGCSVFAATTNHDHLLRSRSTMATRNVDGVYQCPASVVVRKFVVGESRAMSVQLGSVAQAIADYLSPDDLVKVSAFRRKLEKEKAFKDEMHAVDSQSRKAQNVISGKQTIHRARKSPVESRENFASRFERLCDFVKTVEVYFSALCSSCNVIPLCKEVYPSDIGKMIRIAEIEGEEGEKDFSEIFQFFGILNLTKELEAGFDVIELVLAFFEASKDLAFLSFRVDEGVRRS</sequence>
<dbReference type="AlphaFoldDB" id="A0A0H2RXD5"/>
<dbReference type="Proteomes" id="UP000053477">
    <property type="component" value="Unassembled WGS sequence"/>
</dbReference>
<dbReference type="InParanoid" id="A0A0H2RXD5"/>
<dbReference type="OrthoDB" id="190098at2759"/>
<evidence type="ECO:0000313" key="3">
    <source>
        <dbReference type="Proteomes" id="UP000053477"/>
    </source>
</evidence>
<proteinExistence type="predicted"/>
<name>A0A0H2RXD5_9AGAM</name>
<gene>
    <name evidence="2" type="ORF">SCHPADRAFT_928080</name>
</gene>
<protein>
    <submittedName>
        <fullName evidence="2">Uncharacterized protein</fullName>
    </submittedName>
</protein>
<reference evidence="2 3" key="1">
    <citation type="submission" date="2015-04" db="EMBL/GenBank/DDBJ databases">
        <title>Complete genome sequence of Schizopora paradoxa KUC8140, a cosmopolitan wood degrader in East Asia.</title>
        <authorList>
            <consortium name="DOE Joint Genome Institute"/>
            <person name="Min B."/>
            <person name="Park H."/>
            <person name="Jang Y."/>
            <person name="Kim J.-J."/>
            <person name="Kim K.H."/>
            <person name="Pangilinan J."/>
            <person name="Lipzen A."/>
            <person name="Riley R."/>
            <person name="Grigoriev I.V."/>
            <person name="Spatafora J.W."/>
            <person name="Choi I.-G."/>
        </authorList>
    </citation>
    <scope>NUCLEOTIDE SEQUENCE [LARGE SCALE GENOMIC DNA]</scope>
    <source>
        <strain evidence="2 3">KUC8140</strain>
    </source>
</reference>
<keyword evidence="1" id="KW-0732">Signal</keyword>
<keyword evidence="3" id="KW-1185">Reference proteome</keyword>
<dbReference type="STRING" id="27342.A0A0H2RXD5"/>
<feature type="signal peptide" evidence="1">
    <location>
        <begin position="1"/>
        <end position="29"/>
    </location>
</feature>
<evidence type="ECO:0000256" key="1">
    <source>
        <dbReference type="SAM" id="SignalP"/>
    </source>
</evidence>
<accession>A0A0H2RXD5</accession>
<dbReference type="EMBL" id="KQ085948">
    <property type="protein sequence ID" value="KLO14133.1"/>
    <property type="molecule type" value="Genomic_DNA"/>
</dbReference>
<organism evidence="2 3">
    <name type="scientific">Schizopora paradoxa</name>
    <dbReference type="NCBI Taxonomy" id="27342"/>
    <lineage>
        <taxon>Eukaryota</taxon>
        <taxon>Fungi</taxon>
        <taxon>Dikarya</taxon>
        <taxon>Basidiomycota</taxon>
        <taxon>Agaricomycotina</taxon>
        <taxon>Agaricomycetes</taxon>
        <taxon>Hymenochaetales</taxon>
        <taxon>Schizoporaceae</taxon>
        <taxon>Schizopora</taxon>
    </lineage>
</organism>
<evidence type="ECO:0000313" key="2">
    <source>
        <dbReference type="EMBL" id="KLO14133.1"/>
    </source>
</evidence>
<feature type="chain" id="PRO_5005202248" evidence="1">
    <location>
        <begin position="30"/>
        <end position="265"/>
    </location>
</feature>